<protein>
    <submittedName>
        <fullName evidence="1">Uncharacterized protein</fullName>
    </submittedName>
</protein>
<dbReference type="GeneID" id="94430760"/>
<gene>
    <name evidence="1" type="ORF">CSUI_007403</name>
</gene>
<accession>A0A2C6KQR7</accession>
<keyword evidence="2" id="KW-1185">Reference proteome</keyword>
<dbReference type="Proteomes" id="UP000221165">
    <property type="component" value="Unassembled WGS sequence"/>
</dbReference>
<proteinExistence type="predicted"/>
<dbReference type="EMBL" id="MIGC01003904">
    <property type="protein sequence ID" value="PHJ18774.1"/>
    <property type="molecule type" value="Genomic_DNA"/>
</dbReference>
<evidence type="ECO:0000313" key="2">
    <source>
        <dbReference type="Proteomes" id="UP000221165"/>
    </source>
</evidence>
<reference evidence="1 2" key="1">
    <citation type="journal article" date="2017" name="Int. J. Parasitol.">
        <title>The genome of the protozoan parasite Cystoisospora suis and a reverse vaccinology approach to identify vaccine candidates.</title>
        <authorList>
            <person name="Palmieri N."/>
            <person name="Shrestha A."/>
            <person name="Ruttkowski B."/>
            <person name="Beck T."/>
            <person name="Vogl C."/>
            <person name="Tomley F."/>
            <person name="Blake D.P."/>
            <person name="Joachim A."/>
        </authorList>
    </citation>
    <scope>NUCLEOTIDE SEQUENCE [LARGE SCALE GENOMIC DNA]</scope>
    <source>
        <strain evidence="1 2">Wien I</strain>
    </source>
</reference>
<sequence>MPVSAGVEMIRKRGRETQFFKWKKEKERERILRDVIECSIEGNECICICLSRDRSVYLSTSLCLYPQSLSFDGGFVS</sequence>
<comment type="caution">
    <text evidence="1">The sequence shown here is derived from an EMBL/GenBank/DDBJ whole genome shotgun (WGS) entry which is preliminary data.</text>
</comment>
<dbReference type="VEuPathDB" id="ToxoDB:CSUI_007403"/>
<dbReference type="AlphaFoldDB" id="A0A2C6KQR7"/>
<evidence type="ECO:0000313" key="1">
    <source>
        <dbReference type="EMBL" id="PHJ18774.1"/>
    </source>
</evidence>
<name>A0A2C6KQR7_9APIC</name>
<dbReference type="RefSeq" id="XP_067920479.1">
    <property type="nucleotide sequence ID" value="XM_068067549.1"/>
</dbReference>
<organism evidence="1 2">
    <name type="scientific">Cystoisospora suis</name>
    <dbReference type="NCBI Taxonomy" id="483139"/>
    <lineage>
        <taxon>Eukaryota</taxon>
        <taxon>Sar</taxon>
        <taxon>Alveolata</taxon>
        <taxon>Apicomplexa</taxon>
        <taxon>Conoidasida</taxon>
        <taxon>Coccidia</taxon>
        <taxon>Eucoccidiorida</taxon>
        <taxon>Eimeriorina</taxon>
        <taxon>Sarcocystidae</taxon>
        <taxon>Cystoisospora</taxon>
    </lineage>
</organism>